<keyword evidence="3" id="KW-1185">Reference proteome</keyword>
<proteinExistence type="predicted"/>
<evidence type="ECO:0000313" key="3">
    <source>
        <dbReference type="Proteomes" id="UP001601992"/>
    </source>
</evidence>
<dbReference type="EMBL" id="JBIAQY010000036">
    <property type="protein sequence ID" value="MFF3575035.1"/>
    <property type="molecule type" value="Genomic_DNA"/>
</dbReference>
<accession>A0ABW6SFD8</accession>
<reference evidence="2 3" key="1">
    <citation type="submission" date="2024-10" db="EMBL/GenBank/DDBJ databases">
        <title>The Natural Products Discovery Center: Release of the First 8490 Sequenced Strains for Exploring Actinobacteria Biosynthetic Diversity.</title>
        <authorList>
            <person name="Kalkreuter E."/>
            <person name="Kautsar S.A."/>
            <person name="Yang D."/>
            <person name="Bader C.D."/>
            <person name="Teijaro C.N."/>
            <person name="Fluegel L."/>
            <person name="Davis C.M."/>
            <person name="Simpson J.R."/>
            <person name="Lauterbach L."/>
            <person name="Steele A.D."/>
            <person name="Gui C."/>
            <person name="Meng S."/>
            <person name="Li G."/>
            <person name="Viehrig K."/>
            <person name="Ye F."/>
            <person name="Su P."/>
            <person name="Kiefer A.F."/>
            <person name="Nichols A."/>
            <person name="Cepeda A.J."/>
            <person name="Yan W."/>
            <person name="Fan B."/>
            <person name="Jiang Y."/>
            <person name="Adhikari A."/>
            <person name="Zheng C.-J."/>
            <person name="Schuster L."/>
            <person name="Cowan T.M."/>
            <person name="Smanski M.J."/>
            <person name="Chevrette M.G."/>
            <person name="De Carvalho L.P.S."/>
            <person name="Shen B."/>
        </authorList>
    </citation>
    <scope>NUCLEOTIDE SEQUENCE [LARGE SCALE GENOMIC DNA]</scope>
    <source>
        <strain evidence="2 3">NPDC002593</strain>
    </source>
</reference>
<evidence type="ECO:0000256" key="1">
    <source>
        <dbReference type="SAM" id="MobiDB-lite"/>
    </source>
</evidence>
<feature type="region of interest" description="Disordered" evidence="1">
    <location>
        <begin position="58"/>
        <end position="88"/>
    </location>
</feature>
<protein>
    <submittedName>
        <fullName evidence="2">Uncharacterized protein</fullName>
    </submittedName>
</protein>
<comment type="caution">
    <text evidence="2">The sequence shown here is derived from an EMBL/GenBank/DDBJ whole genome shotgun (WGS) entry which is preliminary data.</text>
</comment>
<gene>
    <name evidence="2" type="ORF">ACFYXQ_45595</name>
</gene>
<dbReference type="RefSeq" id="WP_157186659.1">
    <property type="nucleotide sequence ID" value="NZ_JBIAQY010000036.1"/>
</dbReference>
<dbReference type="Proteomes" id="UP001601992">
    <property type="component" value="Unassembled WGS sequence"/>
</dbReference>
<sequence length="88" mass="9400">MAIVGPRDAQGQAFSLLCGFQRAQGIAVFNVRKASAKSAGGGRSRWLRSDFGKVSSISLPTATRPRSRESKGLADIRVQGADVRSHRS</sequence>
<name>A0ABW6SFD8_9NOCA</name>
<organism evidence="2 3">
    <name type="scientific">Nocardia jiangxiensis</name>
    <dbReference type="NCBI Taxonomy" id="282685"/>
    <lineage>
        <taxon>Bacteria</taxon>
        <taxon>Bacillati</taxon>
        <taxon>Actinomycetota</taxon>
        <taxon>Actinomycetes</taxon>
        <taxon>Mycobacteriales</taxon>
        <taxon>Nocardiaceae</taxon>
        <taxon>Nocardia</taxon>
    </lineage>
</organism>
<evidence type="ECO:0000313" key="2">
    <source>
        <dbReference type="EMBL" id="MFF3575035.1"/>
    </source>
</evidence>